<keyword evidence="3" id="KW-0677">Repeat</keyword>
<evidence type="ECO:0000256" key="3">
    <source>
        <dbReference type="ARBA" id="ARBA00022737"/>
    </source>
</evidence>
<dbReference type="STRING" id="1515439.SAMN06265784_108205"/>
<dbReference type="AlphaFoldDB" id="A0A1X7LT58"/>
<evidence type="ECO:0000256" key="1">
    <source>
        <dbReference type="ARBA" id="ARBA00007274"/>
    </source>
</evidence>
<dbReference type="PANTHER" id="PTHR43300:SF11">
    <property type="entry name" value="ACETYLTRANSFERASE RV3034C-RELATED"/>
    <property type="match status" value="1"/>
</dbReference>
<keyword evidence="6" id="KW-1185">Reference proteome</keyword>
<dbReference type="Gene3D" id="2.160.10.10">
    <property type="entry name" value="Hexapeptide repeat proteins"/>
    <property type="match status" value="1"/>
</dbReference>
<dbReference type="InterPro" id="IPR018357">
    <property type="entry name" value="Hexapep_transf_CS"/>
</dbReference>
<reference evidence="6" key="1">
    <citation type="submission" date="2017-04" db="EMBL/GenBank/DDBJ databases">
        <authorList>
            <person name="Varghese N."/>
            <person name="Submissions S."/>
        </authorList>
    </citation>
    <scope>NUCLEOTIDE SEQUENCE [LARGE SCALE GENOMIC DNA]</scope>
    <source>
        <strain evidence="6">LMG 29540</strain>
    </source>
</reference>
<dbReference type="InterPro" id="IPR050179">
    <property type="entry name" value="Trans_hexapeptide_repeat"/>
</dbReference>
<comment type="similarity">
    <text evidence="1">Belongs to the transferase hexapeptide repeat family.</text>
</comment>
<dbReference type="InterPro" id="IPR011004">
    <property type="entry name" value="Trimer_LpxA-like_sf"/>
</dbReference>
<accession>A0A1X7LT58</accession>
<evidence type="ECO:0000256" key="2">
    <source>
        <dbReference type="ARBA" id="ARBA00022679"/>
    </source>
</evidence>
<keyword evidence="4" id="KW-0012">Acyltransferase</keyword>
<dbReference type="Pfam" id="PF00132">
    <property type="entry name" value="Hexapep"/>
    <property type="match status" value="1"/>
</dbReference>
<evidence type="ECO:0000313" key="6">
    <source>
        <dbReference type="Proteomes" id="UP000193228"/>
    </source>
</evidence>
<organism evidence="5 6">
    <name type="scientific">Paraburkholderia susongensis</name>
    <dbReference type="NCBI Taxonomy" id="1515439"/>
    <lineage>
        <taxon>Bacteria</taxon>
        <taxon>Pseudomonadati</taxon>
        <taxon>Pseudomonadota</taxon>
        <taxon>Betaproteobacteria</taxon>
        <taxon>Burkholderiales</taxon>
        <taxon>Burkholderiaceae</taxon>
        <taxon>Paraburkholderia</taxon>
    </lineage>
</organism>
<protein>
    <submittedName>
        <fullName evidence="5">Acetyltransferase (Isoleucine patch superfamily)</fullName>
    </submittedName>
</protein>
<proteinExistence type="inferred from homology"/>
<dbReference type="InterPro" id="IPR001451">
    <property type="entry name" value="Hexapep"/>
</dbReference>
<evidence type="ECO:0000256" key="4">
    <source>
        <dbReference type="ARBA" id="ARBA00023315"/>
    </source>
</evidence>
<name>A0A1X7LT58_9BURK</name>
<dbReference type="PROSITE" id="PS00101">
    <property type="entry name" value="HEXAPEP_TRANSFERASES"/>
    <property type="match status" value="1"/>
</dbReference>
<dbReference type="PANTHER" id="PTHR43300">
    <property type="entry name" value="ACETYLTRANSFERASE"/>
    <property type="match status" value="1"/>
</dbReference>
<keyword evidence="2 5" id="KW-0808">Transferase</keyword>
<gene>
    <name evidence="5" type="ORF">SAMN06265784_108205</name>
</gene>
<dbReference type="EMBL" id="FXAT01000008">
    <property type="protein sequence ID" value="SMG56513.1"/>
    <property type="molecule type" value="Genomic_DNA"/>
</dbReference>
<dbReference type="SUPFAM" id="SSF51161">
    <property type="entry name" value="Trimeric LpxA-like enzymes"/>
    <property type="match status" value="1"/>
</dbReference>
<sequence>MNIAAKLSHFRDAGKLDAAPISIHDIECHGIRRQCAGNLNYCYFEDGAQLSSPVIASSRCSFIGAYSYMNDGGYMRENVFIGRYCSIGRRVTIGAGMHSTTGLSSSPAIRNGTARPYNEEERKFLLGEREVRSRFTVVDNDVWVGDGAIIMPGVYVGVGAVVGANAVVTKDIPPYGIAVGAPARVIKLRFPSDVINGLLRSEWWELTPDCLQQLPTGNVFEFVESVMDCDHLERQSFDTYILTNP</sequence>
<dbReference type="Proteomes" id="UP000193228">
    <property type="component" value="Unassembled WGS sequence"/>
</dbReference>
<evidence type="ECO:0000313" key="5">
    <source>
        <dbReference type="EMBL" id="SMG56513.1"/>
    </source>
</evidence>
<dbReference type="GO" id="GO:0016746">
    <property type="term" value="F:acyltransferase activity"/>
    <property type="evidence" value="ECO:0007669"/>
    <property type="project" value="UniProtKB-KW"/>
</dbReference>